<dbReference type="RefSeq" id="WP_183776633.1">
    <property type="nucleotide sequence ID" value="NZ_JACIDK010000008.1"/>
</dbReference>
<dbReference type="PROSITE" id="PS50059">
    <property type="entry name" value="FKBP_PPIASE"/>
    <property type="match status" value="1"/>
</dbReference>
<reference evidence="9 10" key="1">
    <citation type="submission" date="2020-08" db="EMBL/GenBank/DDBJ databases">
        <title>Genomic Encyclopedia of Type Strains, Phase IV (KMG-IV): sequencing the most valuable type-strain genomes for metagenomic binning, comparative biology and taxonomic classification.</title>
        <authorList>
            <person name="Goeker M."/>
        </authorList>
    </citation>
    <scope>NUCLEOTIDE SEQUENCE [LARGE SCALE GENOMIC DNA]</scope>
    <source>
        <strain evidence="9 10">DSM 21793</strain>
    </source>
</reference>
<feature type="signal peptide" evidence="7">
    <location>
        <begin position="1"/>
        <end position="19"/>
    </location>
</feature>
<dbReference type="Proteomes" id="UP000530564">
    <property type="component" value="Unassembled WGS sequence"/>
</dbReference>
<proteinExistence type="inferred from homology"/>
<dbReference type="InterPro" id="IPR001179">
    <property type="entry name" value="PPIase_FKBP_dom"/>
</dbReference>
<dbReference type="GO" id="GO:0003755">
    <property type="term" value="F:peptidyl-prolyl cis-trans isomerase activity"/>
    <property type="evidence" value="ECO:0007669"/>
    <property type="project" value="UniProtKB-UniRule"/>
</dbReference>
<feature type="chain" id="PRO_5032703048" description="Peptidyl-prolyl cis-trans isomerase" evidence="7">
    <location>
        <begin position="20"/>
        <end position="147"/>
    </location>
</feature>
<evidence type="ECO:0000313" key="9">
    <source>
        <dbReference type="EMBL" id="MBB3893249.1"/>
    </source>
</evidence>
<dbReference type="Pfam" id="PF00254">
    <property type="entry name" value="FKBP_C"/>
    <property type="match status" value="1"/>
</dbReference>
<gene>
    <name evidence="9" type="ORF">GGQ61_003991</name>
</gene>
<evidence type="ECO:0000259" key="8">
    <source>
        <dbReference type="PROSITE" id="PS50059"/>
    </source>
</evidence>
<dbReference type="EMBL" id="JACIDK010000008">
    <property type="protein sequence ID" value="MBB3893249.1"/>
    <property type="molecule type" value="Genomic_DNA"/>
</dbReference>
<dbReference type="EC" id="5.2.1.8" evidence="6"/>
<comment type="catalytic activity">
    <reaction evidence="1 5 6">
        <text>[protein]-peptidylproline (omega=180) = [protein]-peptidylproline (omega=0)</text>
        <dbReference type="Rhea" id="RHEA:16237"/>
        <dbReference type="Rhea" id="RHEA-COMP:10747"/>
        <dbReference type="Rhea" id="RHEA-COMP:10748"/>
        <dbReference type="ChEBI" id="CHEBI:83833"/>
        <dbReference type="ChEBI" id="CHEBI:83834"/>
        <dbReference type="EC" id="5.2.1.8"/>
    </reaction>
</comment>
<keyword evidence="4 5" id="KW-0413">Isomerase</keyword>
<evidence type="ECO:0000256" key="2">
    <source>
        <dbReference type="ARBA" id="ARBA00006577"/>
    </source>
</evidence>
<sequence>MQKLIGALLAFALTAPAMAQDANVEFFTRNGQVPGVKTIPGIQYKILKSGPEKGVHPTRSSTIKVRYEGKFLDGRVFDSSKNDPDGAVTFPLGKLIPGWVTVLPLMRPGDEWVIYIPPEYAYGVAGKDMIPPNTPLEFRIELVEVVD</sequence>
<accession>A0A840A5H8</accession>
<dbReference type="PANTHER" id="PTHR43811">
    <property type="entry name" value="FKBP-TYPE PEPTIDYL-PROLYL CIS-TRANS ISOMERASE FKPA"/>
    <property type="match status" value="1"/>
</dbReference>
<comment type="similarity">
    <text evidence="2 6">Belongs to the FKBP-type PPIase family.</text>
</comment>
<dbReference type="InterPro" id="IPR046357">
    <property type="entry name" value="PPIase_dom_sf"/>
</dbReference>
<evidence type="ECO:0000256" key="5">
    <source>
        <dbReference type="PROSITE-ProRule" id="PRU00277"/>
    </source>
</evidence>
<comment type="caution">
    <text evidence="9">The sequence shown here is derived from an EMBL/GenBank/DDBJ whole genome shotgun (WGS) entry which is preliminary data.</text>
</comment>
<dbReference type="PANTHER" id="PTHR43811:SF19">
    <property type="entry name" value="39 KDA FK506-BINDING NUCLEAR PROTEIN"/>
    <property type="match status" value="1"/>
</dbReference>
<evidence type="ECO:0000256" key="1">
    <source>
        <dbReference type="ARBA" id="ARBA00000971"/>
    </source>
</evidence>
<keyword evidence="3 5" id="KW-0697">Rotamase</keyword>
<dbReference type="AlphaFoldDB" id="A0A840A5H8"/>
<dbReference type="Gene3D" id="3.10.50.40">
    <property type="match status" value="1"/>
</dbReference>
<evidence type="ECO:0000256" key="7">
    <source>
        <dbReference type="SAM" id="SignalP"/>
    </source>
</evidence>
<protein>
    <recommendedName>
        <fullName evidence="6">Peptidyl-prolyl cis-trans isomerase</fullName>
        <ecNumber evidence="6">5.2.1.8</ecNumber>
    </recommendedName>
</protein>
<organism evidence="9 10">
    <name type="scientific">Phenylobacterium haematophilum</name>
    <dbReference type="NCBI Taxonomy" id="98513"/>
    <lineage>
        <taxon>Bacteria</taxon>
        <taxon>Pseudomonadati</taxon>
        <taxon>Pseudomonadota</taxon>
        <taxon>Alphaproteobacteria</taxon>
        <taxon>Caulobacterales</taxon>
        <taxon>Caulobacteraceae</taxon>
        <taxon>Phenylobacterium</taxon>
    </lineage>
</organism>
<name>A0A840A5H8_9CAUL</name>
<evidence type="ECO:0000313" key="10">
    <source>
        <dbReference type="Proteomes" id="UP000530564"/>
    </source>
</evidence>
<keyword evidence="10" id="KW-1185">Reference proteome</keyword>
<evidence type="ECO:0000256" key="6">
    <source>
        <dbReference type="RuleBase" id="RU003915"/>
    </source>
</evidence>
<keyword evidence="7" id="KW-0732">Signal</keyword>
<feature type="domain" description="PPIase FKBP-type" evidence="8">
    <location>
        <begin position="60"/>
        <end position="146"/>
    </location>
</feature>
<evidence type="ECO:0000256" key="4">
    <source>
        <dbReference type="ARBA" id="ARBA00023235"/>
    </source>
</evidence>
<dbReference type="SUPFAM" id="SSF54534">
    <property type="entry name" value="FKBP-like"/>
    <property type="match status" value="1"/>
</dbReference>
<evidence type="ECO:0000256" key="3">
    <source>
        <dbReference type="ARBA" id="ARBA00023110"/>
    </source>
</evidence>